<sequence>MHHQTLTNLPYLLMSGFKGPVWGYRTRPTATTSHRGWIYSLDRDVTLKRILATLLDWQHMLYCVAENRKDCEIGLRYLLLTFRHFCPNGRIVVYFPEPCDAFKGWLKQVPQAEHIGHFPVGGYGWNCKPHSLLPLLAGGEAEVIWLDSDIMLTRNPDFLFSHLSADTLGVAQEPCSQPHQGSEIRTRGWNLPVGKTLPWTLNSCVIRVTPHHIPLLQRWVDFLNHPNFVSYFDRPIPDRPIHMASDQDVLGALVGSAEFSHIPIHYLRSGVDIIHCGGALGYSFSERVRGLLRPVPTFIHGLGGKPWILFHEQNVPSFSFYTSRRQMLLEISHYMSLCRSYRAELGLSTPWLERRSAFGLLLQALGLGHHALRGLPVVALATVARNLRLIQQNE</sequence>
<evidence type="ECO:0008006" key="2">
    <source>
        <dbReference type="Google" id="ProtNLM"/>
    </source>
</evidence>
<accession>B8HVY9</accession>
<gene>
    <name evidence="1" type="ordered locus">Cyan7425_0780</name>
</gene>
<dbReference type="AlphaFoldDB" id="B8HVY9"/>
<dbReference type="eggNOG" id="ENOG50316AP">
    <property type="taxonomic scope" value="Bacteria"/>
</dbReference>
<name>B8HVY9_CYAP4</name>
<dbReference type="KEGG" id="cyn:Cyan7425_0780"/>
<protein>
    <recommendedName>
        <fullName evidence="2">Nucleotide-diphospho-sugar transferase domain-containing protein</fullName>
    </recommendedName>
</protein>
<organism evidence="1">
    <name type="scientific">Cyanothece sp. (strain PCC 7425 / ATCC 29141)</name>
    <dbReference type="NCBI Taxonomy" id="395961"/>
    <lineage>
        <taxon>Bacteria</taxon>
        <taxon>Bacillati</taxon>
        <taxon>Cyanobacteriota</taxon>
        <taxon>Cyanophyceae</taxon>
        <taxon>Gomontiellales</taxon>
        <taxon>Cyanothecaceae</taxon>
        <taxon>Cyanothece</taxon>
    </lineage>
</organism>
<proteinExistence type="predicted"/>
<dbReference type="InterPro" id="IPR029044">
    <property type="entry name" value="Nucleotide-diphossugar_trans"/>
</dbReference>
<dbReference type="EMBL" id="CP001344">
    <property type="protein sequence ID" value="ACL43167.1"/>
    <property type="molecule type" value="Genomic_DNA"/>
</dbReference>
<dbReference type="HOGENOM" id="CLU_764656_0_0_3"/>
<dbReference type="STRING" id="395961.Cyan7425_0780"/>
<dbReference type="SUPFAM" id="SSF53448">
    <property type="entry name" value="Nucleotide-diphospho-sugar transferases"/>
    <property type="match status" value="1"/>
</dbReference>
<evidence type="ECO:0000313" key="1">
    <source>
        <dbReference type="EMBL" id="ACL43167.1"/>
    </source>
</evidence>
<reference evidence="1" key="1">
    <citation type="submission" date="2009-01" db="EMBL/GenBank/DDBJ databases">
        <title>Complete sequence of chromosome Cyanothece sp. PCC 7425.</title>
        <authorList>
            <consortium name="US DOE Joint Genome Institute"/>
            <person name="Lucas S."/>
            <person name="Copeland A."/>
            <person name="Lapidus A."/>
            <person name="Glavina del Rio T."/>
            <person name="Dalin E."/>
            <person name="Tice H."/>
            <person name="Bruce D."/>
            <person name="Goodwin L."/>
            <person name="Pitluck S."/>
            <person name="Sims D."/>
            <person name="Meineke L."/>
            <person name="Brettin T."/>
            <person name="Detter J.C."/>
            <person name="Han C."/>
            <person name="Larimer F."/>
            <person name="Land M."/>
            <person name="Hauser L."/>
            <person name="Kyrpides N."/>
            <person name="Ovchinnikova G."/>
            <person name="Liberton M."/>
            <person name="Stoeckel J."/>
            <person name="Banerjee A."/>
            <person name="Singh A."/>
            <person name="Page L."/>
            <person name="Sato H."/>
            <person name="Zhao L."/>
            <person name="Sherman L."/>
            <person name="Pakrasi H."/>
            <person name="Richardson P."/>
        </authorList>
    </citation>
    <scope>NUCLEOTIDE SEQUENCE</scope>
    <source>
        <strain evidence="1">PCC 7425</strain>
    </source>
</reference>